<sequence>MTRYSLGPGPVFVYEWMISSRRWQGYAQRSLFVAILLAALIVVWSGRGGGTIVPSIRGLAEVGRAYFNAAVVTQLTLVLLVAPAATAGAICLDRSRGTLTHLLVTDLSSSEIVLGKFAARLVPVISMIACTFPVLAFLTLLGGIGGDEVVGAFLVTISVAVLGSSLALAMSLWVGKTHEALLGTYAIWGLWLLSPMMTSFVGGILGVTLWTFHWTFDPFELTVGAYGRGGSVGLGDHLLFLSVTWAISAGLAILAVIRLRPVCSRERVRRKWPLATRLSLSMPWIAELERLAARLPAPSLDANPVLWREWHRNRPSPWARFVVALFVALSITFSLLAIATGTRGVDQFVNGFVVSVGLLMLSVTASTSLAEERARGSLDVLMATPMSTRQIVLGKWLGAFRRVPALTVLPTLVALTGAGWKGMKWPVAILMALYVLAVGAAVTSLGVALATWCSRLGRAVGLTVLTFAAVTVGWMFLVMAMTSPHPYGYLLIAGSPFFGPVVITSFQEWQSTTLTDASVVVCWVVAYLIAASVLLAATLATFDHCLGRVKSSSDREPLREPNLWPDLENQAVGPD</sequence>
<feature type="transmembrane region" description="Helical" evidence="2">
    <location>
        <begin position="518"/>
        <end position="542"/>
    </location>
</feature>
<dbReference type="RefSeq" id="WP_406696274.1">
    <property type="nucleotide sequence ID" value="NZ_CP155447.1"/>
</dbReference>
<feature type="transmembrane region" description="Helical" evidence="2">
    <location>
        <begin position="65"/>
        <end position="92"/>
    </location>
</feature>
<keyword evidence="2" id="KW-0812">Transmembrane</keyword>
<accession>A0AAU7CE50</accession>
<name>A0AAU7CE50_9BACT</name>
<organism evidence="3">
    <name type="scientific">Singulisphaera sp. Ch08</name>
    <dbReference type="NCBI Taxonomy" id="3120278"/>
    <lineage>
        <taxon>Bacteria</taxon>
        <taxon>Pseudomonadati</taxon>
        <taxon>Planctomycetota</taxon>
        <taxon>Planctomycetia</taxon>
        <taxon>Isosphaerales</taxon>
        <taxon>Isosphaeraceae</taxon>
        <taxon>Singulisphaera</taxon>
    </lineage>
</organism>
<feature type="transmembrane region" description="Helical" evidence="2">
    <location>
        <begin position="459"/>
        <end position="481"/>
    </location>
</feature>
<dbReference type="PANTHER" id="PTHR43471:SF12">
    <property type="entry name" value="HYPOTHETICAL MEMBRANE PROTEIN, CONSERVED"/>
    <property type="match status" value="1"/>
</dbReference>
<dbReference type="PANTHER" id="PTHR43471">
    <property type="entry name" value="ABC TRANSPORTER PERMEASE"/>
    <property type="match status" value="1"/>
</dbReference>
<protein>
    <recommendedName>
        <fullName evidence="4">ABC transporter permease</fullName>
    </recommendedName>
</protein>
<dbReference type="EMBL" id="CP155447">
    <property type="protein sequence ID" value="XBH03539.1"/>
    <property type="molecule type" value="Genomic_DNA"/>
</dbReference>
<dbReference type="AlphaFoldDB" id="A0AAU7CE50"/>
<feature type="transmembrane region" description="Helical" evidence="2">
    <location>
        <begin position="318"/>
        <end position="339"/>
    </location>
</feature>
<keyword evidence="2" id="KW-1133">Transmembrane helix</keyword>
<feature type="region of interest" description="Disordered" evidence="1">
    <location>
        <begin position="553"/>
        <end position="575"/>
    </location>
</feature>
<feature type="transmembrane region" description="Helical" evidence="2">
    <location>
        <begin position="238"/>
        <end position="259"/>
    </location>
</feature>
<keyword evidence="2" id="KW-0472">Membrane</keyword>
<feature type="transmembrane region" description="Helical" evidence="2">
    <location>
        <begin position="487"/>
        <end position="506"/>
    </location>
</feature>
<evidence type="ECO:0008006" key="4">
    <source>
        <dbReference type="Google" id="ProtNLM"/>
    </source>
</evidence>
<feature type="transmembrane region" description="Helical" evidence="2">
    <location>
        <begin position="185"/>
        <end position="212"/>
    </location>
</feature>
<evidence type="ECO:0000313" key="3">
    <source>
        <dbReference type="EMBL" id="XBH03539.1"/>
    </source>
</evidence>
<evidence type="ECO:0000256" key="1">
    <source>
        <dbReference type="SAM" id="MobiDB-lite"/>
    </source>
</evidence>
<evidence type="ECO:0000256" key="2">
    <source>
        <dbReference type="SAM" id="Phobius"/>
    </source>
</evidence>
<feature type="transmembrane region" description="Helical" evidence="2">
    <location>
        <begin position="403"/>
        <end position="420"/>
    </location>
</feature>
<feature type="transmembrane region" description="Helical" evidence="2">
    <location>
        <begin position="426"/>
        <end position="452"/>
    </location>
</feature>
<gene>
    <name evidence="3" type="ORF">V5E97_35325</name>
</gene>
<proteinExistence type="predicted"/>
<feature type="transmembrane region" description="Helical" evidence="2">
    <location>
        <begin position="26"/>
        <end position="45"/>
    </location>
</feature>
<feature type="transmembrane region" description="Helical" evidence="2">
    <location>
        <begin position="150"/>
        <end position="173"/>
    </location>
</feature>
<reference evidence="3" key="1">
    <citation type="submission" date="2024-05" db="EMBL/GenBank/DDBJ databases">
        <title>Planctomycetes of the genus Singulisphaera possess chitinolytic capabilities.</title>
        <authorList>
            <person name="Ivanova A."/>
        </authorList>
    </citation>
    <scope>NUCLEOTIDE SEQUENCE</scope>
    <source>
        <strain evidence="3">Ch08T</strain>
    </source>
</reference>
<feature type="transmembrane region" description="Helical" evidence="2">
    <location>
        <begin position="121"/>
        <end position="144"/>
    </location>
</feature>
<feature type="transmembrane region" description="Helical" evidence="2">
    <location>
        <begin position="351"/>
        <end position="370"/>
    </location>
</feature>